<dbReference type="Pfam" id="PF00324">
    <property type="entry name" value="AA_permease"/>
    <property type="match status" value="1"/>
</dbReference>
<feature type="transmembrane region" description="Helical" evidence="8">
    <location>
        <begin position="341"/>
        <end position="366"/>
    </location>
</feature>
<keyword evidence="5 8" id="KW-1133">Transmembrane helix</keyword>
<organism evidence="10 11">
    <name type="scientific">Lithohypha guttulata</name>
    <dbReference type="NCBI Taxonomy" id="1690604"/>
    <lineage>
        <taxon>Eukaryota</taxon>
        <taxon>Fungi</taxon>
        <taxon>Dikarya</taxon>
        <taxon>Ascomycota</taxon>
        <taxon>Pezizomycotina</taxon>
        <taxon>Eurotiomycetes</taxon>
        <taxon>Chaetothyriomycetidae</taxon>
        <taxon>Chaetothyriales</taxon>
        <taxon>Trichomeriaceae</taxon>
        <taxon>Lithohypha</taxon>
    </lineage>
</organism>
<dbReference type="PANTHER" id="PTHR43341:SF6">
    <property type="entry name" value="AMINO ACID TRANSPORTER (EUROFUNG)"/>
    <property type="match status" value="1"/>
</dbReference>
<evidence type="ECO:0000256" key="6">
    <source>
        <dbReference type="ARBA" id="ARBA00023136"/>
    </source>
</evidence>
<comment type="caution">
    <text evidence="10">The sequence shown here is derived from an EMBL/GenBank/DDBJ whole genome shotgun (WGS) entry which is preliminary data.</text>
</comment>
<comment type="subcellular location">
    <subcellularLocation>
        <location evidence="1">Membrane</location>
        <topology evidence="1">Multi-pass membrane protein</topology>
    </subcellularLocation>
</comment>
<evidence type="ECO:0000256" key="2">
    <source>
        <dbReference type="ARBA" id="ARBA00022448"/>
    </source>
</evidence>
<keyword evidence="11" id="KW-1185">Reference proteome</keyword>
<feature type="transmembrane region" description="Helical" evidence="8">
    <location>
        <begin position="281"/>
        <end position="302"/>
    </location>
</feature>
<gene>
    <name evidence="10" type="ORF">LTR05_006823</name>
</gene>
<evidence type="ECO:0000313" key="11">
    <source>
        <dbReference type="Proteomes" id="UP001309876"/>
    </source>
</evidence>
<sequence length="568" mass="62423">MATKPYGDKDVHDRHSAGSPNTPRSPSGELAEGFVSENADLLQRRLGNRQIQLIAIGGSIGTALFVSIGGGLARGGPGSLFIAYTLHSIMLGFVNNCMAEMATLHPVSGGFIRMAGKWVDDAFGFMAGWNFFIYEALLIPFEISALNLVLTFWSDNIPVAAICAVCIVLYAILNFLAVKAYGEAEFWLSGGKVILIFMLFLFTFITMVGGNPRGDAYGFRYWKNPGSFAEYRTEGTLGRFEGFCAALWSASFTVVGPEYIAMVAAEAKRPRVYIKNAFKTVYYRFGLFFIVGSLAVGVVVPYNDPTLVSILAGEGSGGGTAAASPYVIAMRNLGVSVFPHVVNALLVTSIFSAGNTYTYCATRSLYGLALEGRAPKFLRRCTKNGVPIWCFCIVMVFPFLSFLQVGSGSSIVLNWLTNLITAGGVLNYMIMATTYLFFYRACQAQGIDRKTFPYTGWFQPYSAYIGLAWMTTVVCCYGYSSFAPWSVDNFFIYYTMLLLAPLNFIVWKLLKKTKFVKSHEADLVWEAPVVDAYEASFTSAPVGFWTEMLQLVGIGRKKKDRRSSVASY</sequence>
<dbReference type="Proteomes" id="UP001309876">
    <property type="component" value="Unassembled WGS sequence"/>
</dbReference>
<feature type="transmembrane region" description="Helical" evidence="8">
    <location>
        <begin position="460"/>
        <end position="480"/>
    </location>
</feature>
<dbReference type="Gene3D" id="1.20.1740.10">
    <property type="entry name" value="Amino acid/polyamine transporter I"/>
    <property type="match status" value="1"/>
</dbReference>
<dbReference type="InterPro" id="IPR004841">
    <property type="entry name" value="AA-permease/SLC12A_dom"/>
</dbReference>
<evidence type="ECO:0000256" key="1">
    <source>
        <dbReference type="ARBA" id="ARBA00004141"/>
    </source>
</evidence>
<evidence type="ECO:0000256" key="4">
    <source>
        <dbReference type="ARBA" id="ARBA00022970"/>
    </source>
</evidence>
<feature type="transmembrane region" description="Helical" evidence="8">
    <location>
        <begin position="386"/>
        <end position="403"/>
    </location>
</feature>
<evidence type="ECO:0000256" key="7">
    <source>
        <dbReference type="SAM" id="MobiDB-lite"/>
    </source>
</evidence>
<dbReference type="AlphaFoldDB" id="A0AAN7SWJ0"/>
<accession>A0AAN7SWJ0</accession>
<feature type="compositionally biased region" description="Basic and acidic residues" evidence="7">
    <location>
        <begin position="1"/>
        <end position="16"/>
    </location>
</feature>
<feature type="transmembrane region" description="Helical" evidence="8">
    <location>
        <begin position="415"/>
        <end position="439"/>
    </location>
</feature>
<feature type="transmembrane region" description="Helical" evidence="8">
    <location>
        <begin position="492"/>
        <end position="510"/>
    </location>
</feature>
<dbReference type="InterPro" id="IPR050524">
    <property type="entry name" value="APC_YAT"/>
</dbReference>
<dbReference type="FunFam" id="1.20.1740.10:FF:000006">
    <property type="entry name" value="General amino acid permease"/>
    <property type="match status" value="1"/>
</dbReference>
<feature type="transmembrane region" description="Helical" evidence="8">
    <location>
        <begin position="53"/>
        <end position="73"/>
    </location>
</feature>
<reference evidence="10 11" key="1">
    <citation type="submission" date="2023-08" db="EMBL/GenBank/DDBJ databases">
        <title>Black Yeasts Isolated from many extreme environments.</title>
        <authorList>
            <person name="Coleine C."/>
            <person name="Stajich J.E."/>
            <person name="Selbmann L."/>
        </authorList>
    </citation>
    <scope>NUCLEOTIDE SEQUENCE [LARGE SCALE GENOMIC DNA]</scope>
    <source>
        <strain evidence="10 11">CCFEE 5910</strain>
    </source>
</reference>
<evidence type="ECO:0000313" key="10">
    <source>
        <dbReference type="EMBL" id="KAK5082941.1"/>
    </source>
</evidence>
<feature type="region of interest" description="Disordered" evidence="7">
    <location>
        <begin position="1"/>
        <end position="29"/>
    </location>
</feature>
<dbReference type="PANTHER" id="PTHR43341">
    <property type="entry name" value="AMINO ACID PERMEASE"/>
    <property type="match status" value="1"/>
</dbReference>
<dbReference type="EMBL" id="JAVRRJ010000007">
    <property type="protein sequence ID" value="KAK5082941.1"/>
    <property type="molecule type" value="Genomic_DNA"/>
</dbReference>
<name>A0AAN7SWJ0_9EURO</name>
<evidence type="ECO:0000259" key="9">
    <source>
        <dbReference type="Pfam" id="PF00324"/>
    </source>
</evidence>
<proteinExistence type="predicted"/>
<feature type="transmembrane region" description="Helical" evidence="8">
    <location>
        <begin position="193"/>
        <end position="210"/>
    </location>
</feature>
<keyword evidence="6 8" id="KW-0472">Membrane</keyword>
<feature type="transmembrane region" description="Helical" evidence="8">
    <location>
        <begin position="159"/>
        <end position="181"/>
    </location>
</feature>
<keyword evidence="2" id="KW-0813">Transport</keyword>
<feature type="transmembrane region" description="Helical" evidence="8">
    <location>
        <begin position="240"/>
        <end position="260"/>
    </location>
</feature>
<evidence type="ECO:0000256" key="3">
    <source>
        <dbReference type="ARBA" id="ARBA00022692"/>
    </source>
</evidence>
<protein>
    <recommendedName>
        <fullName evidence="9">Amino acid permease/ SLC12A domain-containing protein</fullName>
    </recommendedName>
</protein>
<dbReference type="PIRSF" id="PIRSF006060">
    <property type="entry name" value="AA_transporter"/>
    <property type="match status" value="1"/>
</dbReference>
<evidence type="ECO:0000256" key="8">
    <source>
        <dbReference type="SAM" id="Phobius"/>
    </source>
</evidence>
<dbReference type="GO" id="GO:0015171">
    <property type="term" value="F:amino acid transmembrane transporter activity"/>
    <property type="evidence" value="ECO:0007669"/>
    <property type="project" value="TreeGrafter"/>
</dbReference>
<keyword evidence="4" id="KW-0029">Amino-acid transport</keyword>
<evidence type="ECO:0000256" key="5">
    <source>
        <dbReference type="ARBA" id="ARBA00022989"/>
    </source>
</evidence>
<keyword evidence="3 8" id="KW-0812">Transmembrane</keyword>
<feature type="domain" description="Amino acid permease/ SLC12A" evidence="9">
    <location>
        <begin position="51"/>
        <end position="518"/>
    </location>
</feature>
<dbReference type="GO" id="GO:0016020">
    <property type="term" value="C:membrane"/>
    <property type="evidence" value="ECO:0007669"/>
    <property type="project" value="UniProtKB-SubCell"/>
</dbReference>